<dbReference type="Pfam" id="PF12937">
    <property type="entry name" value="F-box-like"/>
    <property type="match status" value="1"/>
</dbReference>
<gene>
    <name evidence="2" type="ORF">QYE76_007282</name>
</gene>
<reference evidence="2" key="1">
    <citation type="submission" date="2023-07" db="EMBL/GenBank/DDBJ databases">
        <title>A chromosome-level genome assembly of Lolium multiflorum.</title>
        <authorList>
            <person name="Chen Y."/>
            <person name="Copetti D."/>
            <person name="Kolliker R."/>
            <person name="Studer B."/>
        </authorList>
    </citation>
    <scope>NUCLEOTIDE SEQUENCE</scope>
    <source>
        <strain evidence="2">02402/16</strain>
        <tissue evidence="2">Leaf</tissue>
    </source>
</reference>
<dbReference type="InterPro" id="IPR001810">
    <property type="entry name" value="F-box_dom"/>
</dbReference>
<dbReference type="InterPro" id="IPR036047">
    <property type="entry name" value="F-box-like_dom_sf"/>
</dbReference>
<keyword evidence="3" id="KW-1185">Reference proteome</keyword>
<dbReference type="EMBL" id="JAUUTY010000005">
    <property type="protein sequence ID" value="KAK1632967.1"/>
    <property type="molecule type" value="Genomic_DNA"/>
</dbReference>
<accession>A0AAD8RY38</accession>
<dbReference type="Gene3D" id="1.20.1280.50">
    <property type="match status" value="1"/>
</dbReference>
<sequence>MEDGRRSSKKARGMEATPAGEIDAVPDEILELVFLRSLPLQLVRAACTCKRWRRIITADGGRLIRSLHGTPSTHVVGRYRVDNRLLFSRSRPPGRNPVFVPSPSSPWADILAVRNPALDFLPRPPSSGFCWELADTRGGLLLLVLLNEKKDPATVSRILVCDPMTRAYREVPLSSCFHQCSCLGAFLLDGEDPEGCISLSNFRVTSVLYRIKVAIQRASSYTTAVAGGGRDTIARACTFSSAGGGRWISSYAQGTTGNDYWRWDCNVSFAGFGGGGSIAYWRAGNHGALCLDKDAVELYALPDMPQDELHAPEHAYQLSWPPMIQAALP</sequence>
<comment type="caution">
    <text evidence="2">The sequence shown here is derived from an EMBL/GenBank/DDBJ whole genome shotgun (WGS) entry which is preliminary data.</text>
</comment>
<feature type="domain" description="F-box" evidence="1">
    <location>
        <begin position="19"/>
        <end position="67"/>
    </location>
</feature>
<dbReference type="AlphaFoldDB" id="A0AAD8RY38"/>
<dbReference type="PANTHER" id="PTHR33207">
    <property type="entry name" value="F-BOX DOMAIN CONTAINING PROTEIN-RELATED"/>
    <property type="match status" value="1"/>
</dbReference>
<evidence type="ECO:0000313" key="3">
    <source>
        <dbReference type="Proteomes" id="UP001231189"/>
    </source>
</evidence>
<evidence type="ECO:0000259" key="1">
    <source>
        <dbReference type="PROSITE" id="PS50181"/>
    </source>
</evidence>
<dbReference type="PROSITE" id="PS50181">
    <property type="entry name" value="FBOX"/>
    <property type="match status" value="1"/>
</dbReference>
<organism evidence="2 3">
    <name type="scientific">Lolium multiflorum</name>
    <name type="common">Italian ryegrass</name>
    <name type="synonym">Lolium perenne subsp. multiflorum</name>
    <dbReference type="NCBI Taxonomy" id="4521"/>
    <lineage>
        <taxon>Eukaryota</taxon>
        <taxon>Viridiplantae</taxon>
        <taxon>Streptophyta</taxon>
        <taxon>Embryophyta</taxon>
        <taxon>Tracheophyta</taxon>
        <taxon>Spermatophyta</taxon>
        <taxon>Magnoliopsida</taxon>
        <taxon>Liliopsida</taxon>
        <taxon>Poales</taxon>
        <taxon>Poaceae</taxon>
        <taxon>BOP clade</taxon>
        <taxon>Pooideae</taxon>
        <taxon>Poodae</taxon>
        <taxon>Poeae</taxon>
        <taxon>Poeae Chloroplast Group 2 (Poeae type)</taxon>
        <taxon>Loliodinae</taxon>
        <taxon>Loliinae</taxon>
        <taxon>Lolium</taxon>
    </lineage>
</organism>
<name>A0AAD8RY38_LOLMU</name>
<dbReference type="SMART" id="SM00256">
    <property type="entry name" value="FBOX"/>
    <property type="match status" value="1"/>
</dbReference>
<evidence type="ECO:0000313" key="2">
    <source>
        <dbReference type="EMBL" id="KAK1632967.1"/>
    </source>
</evidence>
<dbReference type="CDD" id="cd09917">
    <property type="entry name" value="F-box_SF"/>
    <property type="match status" value="1"/>
</dbReference>
<proteinExistence type="predicted"/>
<dbReference type="SUPFAM" id="SSF81383">
    <property type="entry name" value="F-box domain"/>
    <property type="match status" value="1"/>
</dbReference>
<protein>
    <recommendedName>
        <fullName evidence="1">F-box domain-containing protein</fullName>
    </recommendedName>
</protein>
<dbReference type="Proteomes" id="UP001231189">
    <property type="component" value="Unassembled WGS sequence"/>
</dbReference>